<dbReference type="EMBL" id="JX649871">
    <property type="protein sequence ID" value="AGC71421.1"/>
    <property type="molecule type" value="Genomic_DNA"/>
</dbReference>
<dbReference type="AlphaFoldDB" id="L7VVT5"/>
<protein>
    <submittedName>
        <fullName evidence="1">Uncharacterized protein</fullName>
    </submittedName>
</protein>
<proteinExistence type="predicted"/>
<reference evidence="1" key="1">
    <citation type="submission" date="2012-09" db="EMBL/GenBank/DDBJ databases">
        <title>Metagenomic Characterization of a Microbial Community in Wastewater Detects High Levels of Antibiotic Resistance.</title>
        <authorList>
            <person name="Abrams M."/>
            <person name="Caldwell A."/>
            <person name="Vandaei E."/>
            <person name="Lee W."/>
            <person name="Perrott J."/>
            <person name="Khan S.Y."/>
            <person name="Ta J."/>
            <person name="Romero D."/>
            <person name="Nguyen V."/>
            <person name="Pourmand N."/>
            <person name="Ouverney C.C."/>
        </authorList>
    </citation>
    <scope>NUCLEOTIDE SEQUENCE</scope>
</reference>
<evidence type="ECO:0000313" key="1">
    <source>
        <dbReference type="EMBL" id="AGC71421.1"/>
    </source>
</evidence>
<organism evidence="1">
    <name type="scientific">uncultured bacterium A1Q1_fos_1000</name>
    <dbReference type="NCBI Taxonomy" id="1256536"/>
    <lineage>
        <taxon>Bacteria</taxon>
        <taxon>environmental samples</taxon>
    </lineage>
</organism>
<sequence length="85" mass="9184">MWVLVDGVGRLDLAASGPCFVEADQGDRLAGWLLGHHVLLREVGITPIGHQREATQQGASIPEVNVGRVLLCERANVVTLEEQDT</sequence>
<accession>L7VVT5</accession>
<name>L7VVT5_9BACT</name>